<dbReference type="AlphaFoldDB" id="A0AAV9NQL4"/>
<feature type="transmembrane region" description="Helical" evidence="1">
    <location>
        <begin position="12"/>
        <end position="33"/>
    </location>
</feature>
<keyword evidence="3" id="KW-1185">Reference proteome</keyword>
<keyword evidence="1" id="KW-0472">Membrane</keyword>
<proteinExistence type="predicted"/>
<dbReference type="GeneID" id="89968682"/>
<keyword evidence="1" id="KW-1133">Transmembrane helix</keyword>
<evidence type="ECO:0000313" key="2">
    <source>
        <dbReference type="EMBL" id="KAK5064626.1"/>
    </source>
</evidence>
<dbReference type="RefSeq" id="XP_064711950.1">
    <property type="nucleotide sequence ID" value="XM_064844090.1"/>
</dbReference>
<dbReference type="EMBL" id="JAVRRD010000001">
    <property type="protein sequence ID" value="KAK5064626.1"/>
    <property type="molecule type" value="Genomic_DNA"/>
</dbReference>
<comment type="caution">
    <text evidence="2">The sequence shown here is derived from an EMBL/GenBank/DDBJ whole genome shotgun (WGS) entry which is preliminary data.</text>
</comment>
<name>A0AAV9NQL4_9EURO</name>
<dbReference type="Proteomes" id="UP001358417">
    <property type="component" value="Unassembled WGS sequence"/>
</dbReference>
<gene>
    <name evidence="2" type="ORF">LTR84_000460</name>
</gene>
<reference evidence="2 3" key="1">
    <citation type="submission" date="2023-08" db="EMBL/GenBank/DDBJ databases">
        <title>Black Yeasts Isolated from many extreme environments.</title>
        <authorList>
            <person name="Coleine C."/>
            <person name="Stajich J.E."/>
            <person name="Selbmann L."/>
        </authorList>
    </citation>
    <scope>NUCLEOTIDE SEQUENCE [LARGE SCALE GENOMIC DNA]</scope>
    <source>
        <strain evidence="2 3">CCFEE 5792</strain>
    </source>
</reference>
<organism evidence="2 3">
    <name type="scientific">Exophiala bonariae</name>
    <dbReference type="NCBI Taxonomy" id="1690606"/>
    <lineage>
        <taxon>Eukaryota</taxon>
        <taxon>Fungi</taxon>
        <taxon>Dikarya</taxon>
        <taxon>Ascomycota</taxon>
        <taxon>Pezizomycotina</taxon>
        <taxon>Eurotiomycetes</taxon>
        <taxon>Chaetothyriomycetidae</taxon>
        <taxon>Chaetothyriales</taxon>
        <taxon>Herpotrichiellaceae</taxon>
        <taxon>Exophiala</taxon>
    </lineage>
</organism>
<accession>A0AAV9NQL4</accession>
<evidence type="ECO:0000313" key="3">
    <source>
        <dbReference type="Proteomes" id="UP001358417"/>
    </source>
</evidence>
<evidence type="ECO:0000256" key="1">
    <source>
        <dbReference type="SAM" id="Phobius"/>
    </source>
</evidence>
<protein>
    <submittedName>
        <fullName evidence="2">Uncharacterized protein</fullName>
    </submittedName>
</protein>
<keyword evidence="1" id="KW-0812">Transmembrane</keyword>
<sequence length="233" mass="26027">MIGNESATSKSAIALFIFLGVALLFVPCMYIIIVKFRRSRKHRAQNKAEEGNAEYWAEMAANKPQLPVVAQPKKTLPMVYRNESGYFERPALKADGTYEAPKSFLQELQREEEALKEGRHTQFETLYFAGATRPVTPPLPPAAHTQYPFAQAESRLLTPFQQPEAIVLPDAPKPRKSVKSKIEEEGTAVQFVSRGRAGVGNPDRVRSKVAHIDDASLEEVDFHSHTKAPPGWI</sequence>